<evidence type="ECO:0000259" key="1">
    <source>
        <dbReference type="Pfam" id="PF19273"/>
    </source>
</evidence>
<dbReference type="SUPFAM" id="SSF48371">
    <property type="entry name" value="ARM repeat"/>
    <property type="match status" value="1"/>
</dbReference>
<keyword evidence="3" id="KW-1185">Reference proteome</keyword>
<protein>
    <recommendedName>
        <fullName evidence="1">Exportin-5 C-terminal domain-containing protein</fullName>
    </recommendedName>
</protein>
<dbReference type="Proteomes" id="UP000224006">
    <property type="component" value="Chromosome XI"/>
</dbReference>
<organism evidence="2 3">
    <name type="scientific">Besnoitia besnoiti</name>
    <name type="common">Apicomplexan protozoan</name>
    <dbReference type="NCBI Taxonomy" id="94643"/>
    <lineage>
        <taxon>Eukaryota</taxon>
        <taxon>Sar</taxon>
        <taxon>Alveolata</taxon>
        <taxon>Apicomplexa</taxon>
        <taxon>Conoidasida</taxon>
        <taxon>Coccidia</taxon>
        <taxon>Eucoccidiorida</taxon>
        <taxon>Eimeriorina</taxon>
        <taxon>Sarcocystidae</taxon>
        <taxon>Besnoitia</taxon>
    </lineage>
</organism>
<dbReference type="InterPro" id="IPR016024">
    <property type="entry name" value="ARM-type_fold"/>
</dbReference>
<dbReference type="Pfam" id="PF19273">
    <property type="entry name" value="Exportin-5"/>
    <property type="match status" value="1"/>
</dbReference>
<evidence type="ECO:0000313" key="2">
    <source>
        <dbReference type="EMBL" id="PFH32201.1"/>
    </source>
</evidence>
<name>A0A2A9M7C5_BESBE</name>
<dbReference type="InterPro" id="IPR011989">
    <property type="entry name" value="ARM-like"/>
</dbReference>
<dbReference type="RefSeq" id="XP_029216210.1">
    <property type="nucleotide sequence ID" value="XM_029360851.1"/>
</dbReference>
<dbReference type="VEuPathDB" id="ToxoDB:BESB_021420"/>
<dbReference type="Gene3D" id="1.25.10.10">
    <property type="entry name" value="Leucine-rich Repeat Variant"/>
    <property type="match status" value="3"/>
</dbReference>
<gene>
    <name evidence="2" type="ORF">BESB_021420</name>
</gene>
<feature type="domain" description="Exportin-5 C-terminal" evidence="1">
    <location>
        <begin position="957"/>
        <end position="1417"/>
    </location>
</feature>
<dbReference type="EMBL" id="NWUJ01000012">
    <property type="protein sequence ID" value="PFH32201.1"/>
    <property type="molecule type" value="Genomic_DNA"/>
</dbReference>
<proteinExistence type="predicted"/>
<evidence type="ECO:0000313" key="3">
    <source>
        <dbReference type="Proteomes" id="UP000224006"/>
    </source>
</evidence>
<sequence length="1808" mass="196080">MEGADASLQQQTVNAVASSHDGEYSATEFLLSTTNSPAFEGIVQWLLTGNPGFPSLTLPQSRTFPLLIEGALERAKAQTADPSLVLLQYNQQKDDFFAAAQFVGFNVLLQGIQEKWEGGAWNENQKLSLKRSILSVIVGADLAPLAELPPQTILSGVHTPHIDSAKDGKSNAFALNTHASRMKCAQVLNAICQREWPQKWPGILPCLVVKATRVGAEPLSRQCSSVVAASAARQGDQDLERQNDEAFAAACVLLGLVRELSQEAKEETRASMPLKRRLQIAQGLEGAVEYLLKSLSVFLGAFQQHRHVSHLRTLIVEFLRELAGVVDVSLVLRYRDILLSLVKEGGQGGALEDCRPQILQTFDVLAGGLAKKRSKKPAIDSVPAEDLTSFIHCVIYLVASAMAHTANHQFEVDPEGFELDVTIAEMIKHLCEACADQLLRHLDPVTLSLLWHGAILPLMAHPSLKIATAGVAASTAIFKRFQFFSSTFPSAFRNKKEEEFLQLQCEALARELSPSASASIEALYRQSLEQFREKTFPVWFDLKSYLSLLFLRTLRVGDPALLAPLGVDATQGRDQAFSAPSRANSASFAASFSTLLDRLVVELLQTTEAPAALARAGCLLAVRRHAEGLQLVWNEAEAAGNKGKESWISPLLEPLAALLPVGRYPQAVKAWYWTVAELSGAEDDLGTDALQGFAARYASIKSSSLLPLGLSLSFTAYSARRVAEELTALAQVAVGHAFFHARGSLSDFLLVLKTQNRPMLPDKQQPWVCPAYLVLDAALSVFESCVQRLKSATLTYVAIQGAGASSATPSAAAVAVEWMLPAQAGDAPWEAQLASLFQAFLDLKLVDLDAILSGRLPADQQAAFVKQTSSPDVLGASQLALDGDGDADGKSTCLYDYLLEARRLEFIASCAFFLNYKHVKVPAVLDLLFRRILAEAPASTSSASACSGSGAYPLTAEQQVYLCRRRALYTLISMCTACPSVLKNYLQMMLQHVQGRLQAHQAQLQDTEKNLLVESLVSLISACQIYKLQQEHTLPLVRPYVQELLLLSQKLGSSKTAEAPPQTSDAESRKCDGEETPARAVGLLLFLLGDRRTPGAYKNPTEAADGGALLSGADEDVLTTQRRSLARVLSALESCIKRTTLPSDPAAARAGGYLVDVSPPLSSYASVQDCAQNSFSAAIKDLMQASAASQVAGAEGVSLLPKRHPLASLIRELAPVLFQLVEAFQQLWHPEVALRWPAYRAHFTLGEEEFLSLHGHTPLSFTPSALLEAVALTFPAPPAALASGATDAPSACGLLTTPADLTPLGSAYAKSSTRLIRRHLYHLRCLLYRLLGACCSVPDGFYVLPNLDDFLEKACFAPVAFLPLHQLEQQLRLFWMPLVDPLNLPPQPPYPAKQLVTLFLQRGVQGIVERLNREWERTSQMKLSLEAQSRERSRGKDEERDLNLYMLQVYAADSLADTLFSVLKTLLHLMRPQGSQTGSPSADVLGAADAVASASAALDRKGAAGADSEEDHAAAKKKHDEEAAAAAALNEMRRCIYTSGPVLAAVVTALLQAQRWPNPNTIMEAHNVLRTYVKTATKLFTPIPACTAEICALVLRGVMTSFFEKRPFDPLAFGEGSSGTGMSALQRAQTDLAGGDTREGLSSCTPMQEFLSAAPSRPGKSASDANKKTQVATYTATAYQVLKGMCRVLGERVSAVDGQKLQPSSLLMCPYTLGSFNFFRSAEVPVRLSDEEFERFVAAIMQNDSKEGKAFVKEFFERNWEFMQRAEGKCLAVQFKISELPDHPGASLAKLQSRGPCDLGSTFLSSVL</sequence>
<dbReference type="InterPro" id="IPR045478">
    <property type="entry name" value="Exportin-5_C"/>
</dbReference>
<comment type="caution">
    <text evidence="2">The sequence shown here is derived from an EMBL/GenBank/DDBJ whole genome shotgun (WGS) entry which is preliminary data.</text>
</comment>
<accession>A0A2A9M7C5</accession>
<dbReference type="KEGG" id="bbes:BESB_021420"/>
<dbReference type="GeneID" id="40307203"/>
<dbReference type="OrthoDB" id="347984at2759"/>
<reference evidence="2 3" key="1">
    <citation type="submission" date="2017-09" db="EMBL/GenBank/DDBJ databases">
        <title>Genome sequencing of Besnoitia besnoiti strain Bb-Ger1.</title>
        <authorList>
            <person name="Schares G."/>
            <person name="Venepally P."/>
            <person name="Lorenzi H.A."/>
        </authorList>
    </citation>
    <scope>NUCLEOTIDE SEQUENCE [LARGE SCALE GENOMIC DNA]</scope>
    <source>
        <strain evidence="2 3">Bb-Ger1</strain>
    </source>
</reference>